<keyword evidence="6 11" id="KW-0812">Transmembrane</keyword>
<keyword evidence="10 11" id="KW-0472">Membrane</keyword>
<evidence type="ECO:0000256" key="11">
    <source>
        <dbReference type="SAM" id="Phobius"/>
    </source>
</evidence>
<evidence type="ECO:0000256" key="2">
    <source>
        <dbReference type="ARBA" id="ARBA00004606"/>
    </source>
</evidence>
<dbReference type="OrthoDB" id="421979at2759"/>
<feature type="transmembrane region" description="Helical" evidence="11">
    <location>
        <begin position="83"/>
        <end position="109"/>
    </location>
</feature>
<keyword evidence="8" id="KW-0735">Signal-anchor</keyword>
<dbReference type="OMA" id="SAFKYPD"/>
<accession>W2T529</accession>
<evidence type="ECO:0000256" key="3">
    <source>
        <dbReference type="ARBA" id="ARBA00009436"/>
    </source>
</evidence>
<keyword evidence="7" id="KW-0256">Endoplasmic reticulum</keyword>
<dbReference type="Pfam" id="PF02434">
    <property type="entry name" value="Fringe"/>
    <property type="match status" value="2"/>
</dbReference>
<feature type="domain" description="Fringe-like glycosyltransferase" evidence="12">
    <location>
        <begin position="383"/>
        <end position="494"/>
    </location>
</feature>
<sequence>MQSRDATAQRSQWGSIPRVNRIAPRASSGFFEVSWGVVMSITKRNVSSEDYSWTESLSKALHAGSEWSDKDELLDVVYWGKQILSLIIGVAFGAASMHGILAILAYVVISTMMAQHFVVKYQQVDEDEVGGFWELAKEGFGSAFATFMVFFLQQVAPLWFLFPLDYATFLILGQQSHFDNLKSLGVKQSIIEQSERLEKSIQVFIPHLEFSDVVGFWTVWTLFSRIFSLGSSEWYIFLESDSHLNAEVLFDFLQNFDPEEKHFLGNGLYDEGDLVWRFRPVIIHHFHGYDEPDNKKFLFPEFACGFALSRGLLANLTKVLASSKGPVASLFSIDAKHELALLIYEQTATELSSFPNFFCLDRKDGCAIFYEQVSCVPASSPFLEDITFAVKTFSGNHDVRLPIIKNTWGASLPSIKFFSDVADEDIPTINSGIPNTERGHCGKTFAILKYFVDTLDKNLTAPNASWLLLADDDTLLSIPRLLHLLACYSNNENVVNLIAFALYTCRIFLSLSMVFSPLATRAIVSGCECPTDDSPDDMIIGVCARRSGVVILHSAAFHQARHIDYPKPYLRRVPPISFHKFDDIDPYHVYRDYLQESDAFIARGKQEL</sequence>
<evidence type="ECO:0000313" key="14">
    <source>
        <dbReference type="Proteomes" id="UP000053676"/>
    </source>
</evidence>
<evidence type="ECO:0000256" key="9">
    <source>
        <dbReference type="ARBA" id="ARBA00022989"/>
    </source>
</evidence>
<proteinExistence type="inferred from homology"/>
<dbReference type="InterPro" id="IPR010742">
    <property type="entry name" value="RCAF1"/>
</dbReference>
<evidence type="ECO:0000256" key="8">
    <source>
        <dbReference type="ARBA" id="ARBA00022968"/>
    </source>
</evidence>
<dbReference type="Proteomes" id="UP000053676">
    <property type="component" value="Unassembled WGS sequence"/>
</dbReference>
<dbReference type="GO" id="GO:0005739">
    <property type="term" value="C:mitochondrion"/>
    <property type="evidence" value="ECO:0007669"/>
    <property type="project" value="GOC"/>
</dbReference>
<name>W2T529_NECAM</name>
<dbReference type="AlphaFoldDB" id="W2T529"/>
<protein>
    <submittedName>
        <fullName evidence="13">Rab5-interacting protein</fullName>
    </submittedName>
</protein>
<comment type="similarity">
    <text evidence="3">Belongs to the EMC6 family.</text>
</comment>
<keyword evidence="5" id="KW-0808">Transferase</keyword>
<dbReference type="Pfam" id="PF07019">
    <property type="entry name" value="EMC6"/>
    <property type="match status" value="1"/>
</dbReference>
<organism evidence="13 14">
    <name type="scientific">Necator americanus</name>
    <name type="common">Human hookworm</name>
    <dbReference type="NCBI Taxonomy" id="51031"/>
    <lineage>
        <taxon>Eukaryota</taxon>
        <taxon>Metazoa</taxon>
        <taxon>Ecdysozoa</taxon>
        <taxon>Nematoda</taxon>
        <taxon>Chromadorea</taxon>
        <taxon>Rhabditida</taxon>
        <taxon>Rhabditina</taxon>
        <taxon>Rhabditomorpha</taxon>
        <taxon>Strongyloidea</taxon>
        <taxon>Ancylostomatidae</taxon>
        <taxon>Bunostominae</taxon>
        <taxon>Necator</taxon>
    </lineage>
</organism>
<dbReference type="GO" id="GO:0005789">
    <property type="term" value="C:endoplasmic reticulum membrane"/>
    <property type="evidence" value="ECO:0007669"/>
    <property type="project" value="UniProtKB-SubCell"/>
</dbReference>
<evidence type="ECO:0000256" key="10">
    <source>
        <dbReference type="ARBA" id="ARBA00023136"/>
    </source>
</evidence>
<evidence type="ECO:0000256" key="5">
    <source>
        <dbReference type="ARBA" id="ARBA00022679"/>
    </source>
</evidence>
<dbReference type="PANTHER" id="PTHR12906:SF0">
    <property type="entry name" value="GEL COMPLEX SUBUNIT OPTI"/>
    <property type="match status" value="1"/>
</dbReference>
<evidence type="ECO:0000259" key="12">
    <source>
        <dbReference type="Pfam" id="PF02434"/>
    </source>
</evidence>
<dbReference type="InterPro" id="IPR029008">
    <property type="entry name" value="EMC6-like"/>
</dbReference>
<evidence type="ECO:0000256" key="6">
    <source>
        <dbReference type="ARBA" id="ARBA00022692"/>
    </source>
</evidence>
<dbReference type="KEGG" id="nai:NECAME_11940"/>
<keyword evidence="14" id="KW-1185">Reference proteome</keyword>
<keyword evidence="9 11" id="KW-1133">Transmembrane helix</keyword>
<evidence type="ECO:0000256" key="7">
    <source>
        <dbReference type="ARBA" id="ARBA00022824"/>
    </source>
</evidence>
<dbReference type="EMBL" id="KI660252">
    <property type="protein sequence ID" value="ETN76077.1"/>
    <property type="molecule type" value="Genomic_DNA"/>
</dbReference>
<comment type="subcellular location">
    <subcellularLocation>
        <location evidence="1">Endoplasmic reticulum membrane</location>
        <topology evidence="1">Multi-pass membrane protein</topology>
    </subcellularLocation>
    <subcellularLocation>
        <location evidence="2">Membrane</location>
        <topology evidence="2">Single-pass type II membrane protein</topology>
    </subcellularLocation>
</comment>
<dbReference type="InterPro" id="IPR003378">
    <property type="entry name" value="Fringe-like_glycosylTrfase"/>
</dbReference>
<evidence type="ECO:0000313" key="13">
    <source>
        <dbReference type="EMBL" id="ETN76077.1"/>
    </source>
</evidence>
<dbReference type="PANTHER" id="PTHR12906">
    <property type="entry name" value="PROTEIN C20ORF24 RAB5-INTERACTING PROTEIN"/>
    <property type="match status" value="1"/>
</dbReference>
<dbReference type="GO" id="GO:0097250">
    <property type="term" value="P:mitochondrial respirasome assembly"/>
    <property type="evidence" value="ECO:0007669"/>
    <property type="project" value="InterPro"/>
</dbReference>
<evidence type="ECO:0000256" key="1">
    <source>
        <dbReference type="ARBA" id="ARBA00004477"/>
    </source>
</evidence>
<evidence type="ECO:0000256" key="4">
    <source>
        <dbReference type="ARBA" id="ARBA00022676"/>
    </source>
</evidence>
<reference evidence="14" key="1">
    <citation type="journal article" date="2014" name="Nat. Genet.">
        <title>Genome of the human hookworm Necator americanus.</title>
        <authorList>
            <person name="Tang Y.T."/>
            <person name="Gao X."/>
            <person name="Rosa B.A."/>
            <person name="Abubucker S."/>
            <person name="Hallsworth-Pepin K."/>
            <person name="Martin J."/>
            <person name="Tyagi R."/>
            <person name="Heizer E."/>
            <person name="Zhang X."/>
            <person name="Bhonagiri-Palsikar V."/>
            <person name="Minx P."/>
            <person name="Warren W.C."/>
            <person name="Wang Q."/>
            <person name="Zhan B."/>
            <person name="Hotez P.J."/>
            <person name="Sternberg P.W."/>
            <person name="Dougall A."/>
            <person name="Gaze S.T."/>
            <person name="Mulvenna J."/>
            <person name="Sotillo J."/>
            <person name="Ranganathan S."/>
            <person name="Rabelo E.M."/>
            <person name="Wilson R.K."/>
            <person name="Felgner P.L."/>
            <person name="Bethony J."/>
            <person name="Hawdon J.M."/>
            <person name="Gasser R.B."/>
            <person name="Loukas A."/>
            <person name="Mitreva M."/>
        </authorList>
    </citation>
    <scope>NUCLEOTIDE SEQUENCE [LARGE SCALE GENOMIC DNA]</scope>
</reference>
<keyword evidence="4" id="KW-0328">Glycosyltransferase</keyword>
<feature type="domain" description="Fringe-like glycosyltransferase" evidence="12">
    <location>
        <begin position="521"/>
        <end position="582"/>
    </location>
</feature>
<dbReference type="Gene3D" id="3.90.550.50">
    <property type="match status" value="2"/>
</dbReference>
<gene>
    <name evidence="13" type="ORF">NECAME_11940</name>
</gene>
<dbReference type="GO" id="GO:0016757">
    <property type="term" value="F:glycosyltransferase activity"/>
    <property type="evidence" value="ECO:0007669"/>
    <property type="project" value="UniProtKB-KW"/>
</dbReference>
<dbReference type="STRING" id="51031.W2T529"/>